<evidence type="ECO:0000256" key="2">
    <source>
        <dbReference type="ARBA" id="ARBA00022980"/>
    </source>
</evidence>
<proteinExistence type="inferred from homology"/>
<dbReference type="GO" id="GO:0005840">
    <property type="term" value="C:ribosome"/>
    <property type="evidence" value="ECO:0007669"/>
    <property type="project" value="UniProtKB-KW"/>
</dbReference>
<dbReference type="InterPro" id="IPR001911">
    <property type="entry name" value="Ribosomal_bS21"/>
</dbReference>
<evidence type="ECO:0000256" key="3">
    <source>
        <dbReference type="ARBA" id="ARBA00023274"/>
    </source>
</evidence>
<dbReference type="Gene3D" id="1.20.5.1150">
    <property type="entry name" value="Ribosomal protein S8"/>
    <property type="match status" value="1"/>
</dbReference>
<reference evidence="8 9" key="1">
    <citation type="submission" date="2017-09" db="EMBL/GenBank/DDBJ databases">
        <title>Bloom of a denitrifying methanotroph, Candidatus Methylomirabilis limnetica, in a deep stratified lake.</title>
        <authorList>
            <person name="Graf J.S."/>
            <person name="Marchant H.K."/>
            <person name="Tienken D."/>
            <person name="Hach P.F."/>
            <person name="Brand A."/>
            <person name="Schubert C.J."/>
            <person name="Kuypers M.M."/>
            <person name="Milucka J."/>
        </authorList>
    </citation>
    <scope>NUCLEOTIDE SEQUENCE [LARGE SCALE GENOMIC DNA]</scope>
    <source>
        <strain evidence="8 9">Zug</strain>
    </source>
</reference>
<dbReference type="NCBIfam" id="TIGR00030">
    <property type="entry name" value="S21p"/>
    <property type="match status" value="1"/>
</dbReference>
<dbReference type="GO" id="GO:0006412">
    <property type="term" value="P:translation"/>
    <property type="evidence" value="ECO:0007669"/>
    <property type="project" value="UniProtKB-UniRule"/>
</dbReference>
<dbReference type="Proteomes" id="UP000241436">
    <property type="component" value="Unassembled WGS sequence"/>
</dbReference>
<organism evidence="8 9">
    <name type="scientific">Candidatus Methylomirabilis limnetica</name>
    <dbReference type="NCBI Taxonomy" id="2033718"/>
    <lineage>
        <taxon>Bacteria</taxon>
        <taxon>Candidatus Methylomirabilota</taxon>
        <taxon>Candidatus Methylomirabilia</taxon>
        <taxon>Candidatus Methylomirabilales</taxon>
        <taxon>Candidatus Methylomirabilaceae</taxon>
        <taxon>Candidatus Methylomirabilis</taxon>
    </lineage>
</organism>
<name>A0A2T4TWW8_9BACT</name>
<dbReference type="AlphaFoldDB" id="A0A2T4TWW8"/>
<feature type="region of interest" description="Disordered" evidence="7">
    <location>
        <begin position="60"/>
        <end position="93"/>
    </location>
</feature>
<feature type="region of interest" description="Disordered" evidence="7">
    <location>
        <begin position="1"/>
        <end position="24"/>
    </location>
</feature>
<dbReference type="GO" id="GO:1990904">
    <property type="term" value="C:ribonucleoprotein complex"/>
    <property type="evidence" value="ECO:0007669"/>
    <property type="project" value="UniProtKB-KW"/>
</dbReference>
<evidence type="ECO:0000313" key="9">
    <source>
        <dbReference type="Proteomes" id="UP000241436"/>
    </source>
</evidence>
<feature type="compositionally biased region" description="Basic and acidic residues" evidence="7">
    <location>
        <begin position="15"/>
        <end position="24"/>
    </location>
</feature>
<dbReference type="InterPro" id="IPR038380">
    <property type="entry name" value="Ribosomal_bS21_sf"/>
</dbReference>
<accession>A0A2T4TWW8</accession>
<comment type="similarity">
    <text evidence="1 5 6">Belongs to the bacterial ribosomal protein bS21 family.</text>
</comment>
<evidence type="ECO:0000256" key="7">
    <source>
        <dbReference type="SAM" id="MobiDB-lite"/>
    </source>
</evidence>
<dbReference type="GO" id="GO:0003735">
    <property type="term" value="F:structural constituent of ribosome"/>
    <property type="evidence" value="ECO:0007669"/>
    <property type="project" value="InterPro"/>
</dbReference>
<evidence type="ECO:0000256" key="5">
    <source>
        <dbReference type="HAMAP-Rule" id="MF_00358"/>
    </source>
</evidence>
<sequence>MALDDGTEETGGGSRYDKGTRHRPLEVKVDGRGVESALRLFKKLILRDGILKELKRRAHYEKPGEKRRRKVREAARRLRRQAARAVRRDPAEF</sequence>
<dbReference type="RefSeq" id="WP_107562263.1">
    <property type="nucleotide sequence ID" value="NZ_NVQC01000022.1"/>
</dbReference>
<evidence type="ECO:0000256" key="4">
    <source>
        <dbReference type="ARBA" id="ARBA00035135"/>
    </source>
</evidence>
<keyword evidence="9" id="KW-1185">Reference proteome</keyword>
<gene>
    <name evidence="5 8" type="primary">rpsU</name>
    <name evidence="8" type="ORF">CLG94_07465</name>
</gene>
<dbReference type="PANTHER" id="PTHR21109">
    <property type="entry name" value="MITOCHONDRIAL 28S RIBOSOMAL PROTEIN S21"/>
    <property type="match status" value="1"/>
</dbReference>
<evidence type="ECO:0000256" key="6">
    <source>
        <dbReference type="RuleBase" id="RU000667"/>
    </source>
</evidence>
<protein>
    <recommendedName>
        <fullName evidence="4 5">Small ribosomal subunit protein bS21</fullName>
    </recommendedName>
</protein>
<keyword evidence="3 5" id="KW-0687">Ribonucleoprotein</keyword>
<dbReference type="Pfam" id="PF01165">
    <property type="entry name" value="Ribosomal_S21"/>
    <property type="match status" value="1"/>
</dbReference>
<dbReference type="EMBL" id="NVQC01000022">
    <property type="protein sequence ID" value="PTL35606.1"/>
    <property type="molecule type" value="Genomic_DNA"/>
</dbReference>
<comment type="caution">
    <text evidence="8">The sequence shown here is derived from an EMBL/GenBank/DDBJ whole genome shotgun (WGS) entry which is preliminary data.</text>
</comment>
<evidence type="ECO:0000313" key="8">
    <source>
        <dbReference type="EMBL" id="PTL35606.1"/>
    </source>
</evidence>
<dbReference type="HAMAP" id="MF_00358">
    <property type="entry name" value="Ribosomal_bS21"/>
    <property type="match status" value="1"/>
</dbReference>
<feature type="compositionally biased region" description="Basic residues" evidence="7">
    <location>
        <begin position="60"/>
        <end position="82"/>
    </location>
</feature>
<reference evidence="9" key="2">
    <citation type="journal article" date="2018" name="Environ. Microbiol.">
        <title>Bloom of a denitrifying methanotroph, 'Candidatus Methylomirabilis limnetica', in a deep stratified lake.</title>
        <authorList>
            <person name="Graf J.S."/>
            <person name="Mayr M.J."/>
            <person name="Marchant H.K."/>
            <person name="Tienken D."/>
            <person name="Hach P.F."/>
            <person name="Brand A."/>
            <person name="Schubert C.J."/>
            <person name="Kuypers M.M."/>
            <person name="Milucka J."/>
        </authorList>
    </citation>
    <scope>NUCLEOTIDE SEQUENCE [LARGE SCALE GENOMIC DNA]</scope>
    <source>
        <strain evidence="9">Zug</strain>
    </source>
</reference>
<keyword evidence="2 5" id="KW-0689">Ribosomal protein</keyword>
<dbReference type="PANTHER" id="PTHR21109:SF0">
    <property type="entry name" value="SMALL RIBOSOMAL SUBUNIT PROTEIN BS21M"/>
    <property type="match status" value="1"/>
</dbReference>
<dbReference type="OrthoDB" id="9811907at2"/>
<dbReference type="PRINTS" id="PR00976">
    <property type="entry name" value="RIBOSOMALS21"/>
</dbReference>
<evidence type="ECO:0000256" key="1">
    <source>
        <dbReference type="ARBA" id="ARBA00006640"/>
    </source>
</evidence>